<dbReference type="PANTHER" id="PTHR11241:SF0">
    <property type="entry name" value="DEOXYURIDINE 5'-TRIPHOSPHATE NUCLEOTIDOHYDROLASE"/>
    <property type="match status" value="1"/>
</dbReference>
<evidence type="ECO:0000256" key="3">
    <source>
        <dbReference type="ARBA" id="ARBA00022801"/>
    </source>
</evidence>
<keyword evidence="3 7" id="KW-0378">Hydrolase</keyword>
<dbReference type="GO" id="GO:0000287">
    <property type="term" value="F:magnesium ion binding"/>
    <property type="evidence" value="ECO:0007669"/>
    <property type="project" value="InterPro"/>
</dbReference>
<name>A0A9P2G5P9_CLOBO</name>
<dbReference type="InterPro" id="IPR036157">
    <property type="entry name" value="dUTPase-like_sf"/>
</dbReference>
<dbReference type="PANTHER" id="PTHR11241">
    <property type="entry name" value="DEOXYURIDINE 5'-TRIPHOSPHATE NUCLEOTIDOHYDROLASE"/>
    <property type="match status" value="1"/>
</dbReference>
<dbReference type="EC" id="3.6.1.23" evidence="2"/>
<dbReference type="GO" id="GO:0046081">
    <property type="term" value="P:dUTP catabolic process"/>
    <property type="evidence" value="ECO:0007669"/>
    <property type="project" value="InterPro"/>
</dbReference>
<proteinExistence type="inferred from homology"/>
<dbReference type="Pfam" id="PF00692">
    <property type="entry name" value="dUTPase"/>
    <property type="match status" value="1"/>
</dbReference>
<comment type="catalytic activity">
    <reaction evidence="5">
        <text>dUTP + H2O = dUMP + diphosphate + H(+)</text>
        <dbReference type="Rhea" id="RHEA:10248"/>
        <dbReference type="ChEBI" id="CHEBI:15377"/>
        <dbReference type="ChEBI" id="CHEBI:15378"/>
        <dbReference type="ChEBI" id="CHEBI:33019"/>
        <dbReference type="ChEBI" id="CHEBI:61555"/>
        <dbReference type="ChEBI" id="CHEBI:246422"/>
        <dbReference type="EC" id="3.6.1.23"/>
    </reaction>
</comment>
<dbReference type="SUPFAM" id="SSF51283">
    <property type="entry name" value="dUTPase-like"/>
    <property type="match status" value="1"/>
</dbReference>
<dbReference type="InterPro" id="IPR008181">
    <property type="entry name" value="dUTPase"/>
</dbReference>
<evidence type="ECO:0000313" key="8">
    <source>
        <dbReference type="Proteomes" id="UP000006160"/>
    </source>
</evidence>
<feature type="domain" description="dUTPase-like" evidence="6">
    <location>
        <begin position="22"/>
        <end position="135"/>
    </location>
</feature>
<evidence type="ECO:0000256" key="5">
    <source>
        <dbReference type="ARBA" id="ARBA00047686"/>
    </source>
</evidence>
<dbReference type="AlphaFoldDB" id="A0A9P2G5P9"/>
<evidence type="ECO:0000313" key="7">
    <source>
        <dbReference type="EMBL" id="EES90381.1"/>
    </source>
</evidence>
<evidence type="ECO:0000259" key="6">
    <source>
        <dbReference type="Pfam" id="PF00692"/>
    </source>
</evidence>
<evidence type="ECO:0000256" key="2">
    <source>
        <dbReference type="ARBA" id="ARBA00012379"/>
    </source>
</evidence>
<dbReference type="EMBL" id="ACSJ01000015">
    <property type="protein sequence ID" value="EES90381.1"/>
    <property type="molecule type" value="Genomic_DNA"/>
</dbReference>
<dbReference type="Gene3D" id="2.70.40.10">
    <property type="match status" value="1"/>
</dbReference>
<evidence type="ECO:0000256" key="1">
    <source>
        <dbReference type="ARBA" id="ARBA00006581"/>
    </source>
</evidence>
<dbReference type="GO" id="GO:0006226">
    <property type="term" value="P:dUMP biosynthetic process"/>
    <property type="evidence" value="ECO:0007669"/>
    <property type="project" value="InterPro"/>
</dbReference>
<dbReference type="Proteomes" id="UP000006160">
    <property type="component" value="Unassembled WGS sequence"/>
</dbReference>
<protein>
    <recommendedName>
        <fullName evidence="2">dUTP diphosphatase</fullName>
        <ecNumber evidence="2">3.6.1.23</ecNumber>
    </recommendedName>
</protein>
<comment type="similarity">
    <text evidence="1">Belongs to the dUTPase family.</text>
</comment>
<comment type="caution">
    <text evidence="7">The sequence shown here is derived from an EMBL/GenBank/DDBJ whole genome shotgun (WGS) entry which is preliminary data.</text>
</comment>
<dbReference type="InterPro" id="IPR033704">
    <property type="entry name" value="dUTPase_trimeric"/>
</dbReference>
<dbReference type="CDD" id="cd07557">
    <property type="entry name" value="trimeric_dUTPase"/>
    <property type="match status" value="1"/>
</dbReference>
<dbReference type="InterPro" id="IPR029054">
    <property type="entry name" value="dUTPase-like"/>
</dbReference>
<reference evidence="7 8" key="1">
    <citation type="submission" date="2009-10" db="EMBL/GenBank/DDBJ databases">
        <authorList>
            <person name="Shrivastava S."/>
            <person name="Brinkac L.B."/>
            <person name="Brown J.L."/>
            <person name="Bruce D.B."/>
            <person name="Detter C."/>
            <person name="Green L.D."/>
            <person name="Munk C.A."/>
            <person name="Rogers Y.C."/>
            <person name="Tapia R."/>
            <person name="Saunders E.S."/>
            <person name="Sims D.R."/>
            <person name="Smith L.A."/>
            <person name="Smith T.J."/>
            <person name="Sutton G."/>
            <person name="Brettin T."/>
        </authorList>
    </citation>
    <scope>NUCLEOTIDE SEQUENCE [LARGE SCALE GENOMIC DNA]</scope>
    <source>
        <strain evidence="8">D str. 1873</strain>
    </source>
</reference>
<keyword evidence="4" id="KW-0546">Nucleotide metabolism</keyword>
<sequence>MEKKIRGFEVVREDMRKNKNVEIKLPQRGSKISAGYDFSTPIEVTIQPNESKLIWTDVKAYMQEGEVLIIDVRSSIGVKKGLMLSNTIGVIDADYYQNKDNDGNIGISLRNMSDKPVTLEAGERIAQGIFISFLVADNGNTDKIREGGIGSTGTK</sequence>
<evidence type="ECO:0000256" key="4">
    <source>
        <dbReference type="ARBA" id="ARBA00023080"/>
    </source>
</evidence>
<organism evidence="7 8">
    <name type="scientific">Clostridium botulinum D str. 1873</name>
    <dbReference type="NCBI Taxonomy" id="592027"/>
    <lineage>
        <taxon>Bacteria</taxon>
        <taxon>Bacillati</taxon>
        <taxon>Bacillota</taxon>
        <taxon>Clostridia</taxon>
        <taxon>Eubacteriales</taxon>
        <taxon>Clostridiaceae</taxon>
        <taxon>Clostridium</taxon>
    </lineage>
</organism>
<accession>A0A9P2G5P9</accession>
<dbReference type="GO" id="GO:0004170">
    <property type="term" value="F:dUTP diphosphatase activity"/>
    <property type="evidence" value="ECO:0007669"/>
    <property type="project" value="UniProtKB-EC"/>
</dbReference>
<gene>
    <name evidence="7" type="primary">dut</name>
    <name evidence="7" type="ORF">CLG_B0561</name>
</gene>